<dbReference type="RefSeq" id="WP_229115446.1">
    <property type="nucleotide sequence ID" value="NZ_CP064787.1"/>
</dbReference>
<gene>
    <name evidence="1" type="ORF">HSR121_1277</name>
</gene>
<reference evidence="1" key="1">
    <citation type="submission" date="2020-11" db="EMBL/GenBank/DDBJ databases">
        <title>Carbohydrate-dependent, anaerobic sulfur respiration: A novel catabolism in halophilic archaea.</title>
        <authorList>
            <person name="Sorokin D.Y."/>
            <person name="Messina E."/>
            <person name="Smedile F."/>
            <person name="La Cono V."/>
            <person name="Hallsworth J.E."/>
            <person name="Yakimov M.M."/>
        </authorList>
    </citation>
    <scope>NUCLEOTIDE SEQUENCE</scope>
    <source>
        <strain evidence="1">HSR12-1</strain>
    </source>
</reference>
<evidence type="ECO:0000313" key="2">
    <source>
        <dbReference type="Proteomes" id="UP000663525"/>
    </source>
</evidence>
<dbReference type="EMBL" id="CP064787">
    <property type="protein sequence ID" value="QSG05623.1"/>
    <property type="molecule type" value="Genomic_DNA"/>
</dbReference>
<proteinExistence type="predicted"/>
<protein>
    <submittedName>
        <fullName evidence="1">Uncharacterized protein</fullName>
    </submittedName>
</protein>
<organism evidence="1 2">
    <name type="scientific">Halapricum desulfuricans</name>
    <dbReference type="NCBI Taxonomy" id="2841257"/>
    <lineage>
        <taxon>Archaea</taxon>
        <taxon>Methanobacteriati</taxon>
        <taxon>Methanobacteriota</taxon>
        <taxon>Stenosarchaea group</taxon>
        <taxon>Halobacteria</taxon>
        <taxon>Halobacteriales</taxon>
        <taxon>Haloarculaceae</taxon>
        <taxon>Halapricum</taxon>
    </lineage>
</organism>
<name>A0A897N2U4_9EURY</name>
<dbReference type="AlphaFoldDB" id="A0A897N2U4"/>
<sequence>MADVEDLRERLVGRRFYDKQEDEAFTVVGVTSPPPLALLQYDDGVGWDEAASNFTVDGDTARKAGLDEHGLDAERYRQLGPGPRIDQTCDPEEHDWFPRPDDLWQDVPSGDQRKQIPGHPRDFYNRITRCRRCGLSGNVAGQFGDYGADGHHQTPWFCRECGDVVPGHELRYVGDLTYCDECVEKSDSE</sequence>
<accession>A0A897N2U4</accession>
<evidence type="ECO:0000313" key="1">
    <source>
        <dbReference type="EMBL" id="QSG05623.1"/>
    </source>
</evidence>
<dbReference type="Proteomes" id="UP000663525">
    <property type="component" value="Chromosome"/>
</dbReference>
<dbReference type="GeneID" id="68854887"/>